<keyword evidence="9" id="KW-1185">Reference proteome</keyword>
<evidence type="ECO:0000313" key="9">
    <source>
        <dbReference type="Proteomes" id="UP001208570"/>
    </source>
</evidence>
<evidence type="ECO:0000313" key="8">
    <source>
        <dbReference type="EMBL" id="KAK2165307.1"/>
    </source>
</evidence>
<evidence type="ECO:0000256" key="4">
    <source>
        <dbReference type="ARBA" id="ARBA00023212"/>
    </source>
</evidence>
<evidence type="ECO:0000256" key="3">
    <source>
        <dbReference type="ARBA" id="ARBA00022490"/>
    </source>
</evidence>
<keyword evidence="3" id="KW-0963">Cytoplasm</keyword>
<proteinExistence type="inferred from homology"/>
<dbReference type="PANTHER" id="PTHR20899:SF1">
    <property type="entry name" value="PIERCER OF MICROTUBULE WALL 1 PROTEIN"/>
    <property type="match status" value="1"/>
</dbReference>
<dbReference type="Pfam" id="PF14892">
    <property type="entry name" value="PIRC1_2"/>
    <property type="match status" value="1"/>
</dbReference>
<gene>
    <name evidence="8" type="ORF">LSH36_52g06054</name>
</gene>
<comment type="subcellular location">
    <subcellularLocation>
        <location evidence="1">Cell projection</location>
        <location evidence="1">Cilium</location>
    </subcellularLocation>
    <subcellularLocation>
        <location evidence="2">Cytoplasm</location>
        <location evidence="2">Cytoskeleton</location>
    </subcellularLocation>
</comment>
<organism evidence="8 9">
    <name type="scientific">Paralvinella palmiformis</name>
    <dbReference type="NCBI Taxonomy" id="53620"/>
    <lineage>
        <taxon>Eukaryota</taxon>
        <taxon>Metazoa</taxon>
        <taxon>Spiralia</taxon>
        <taxon>Lophotrochozoa</taxon>
        <taxon>Annelida</taxon>
        <taxon>Polychaeta</taxon>
        <taxon>Sedentaria</taxon>
        <taxon>Canalipalpata</taxon>
        <taxon>Terebellida</taxon>
        <taxon>Terebelliformia</taxon>
        <taxon>Alvinellidae</taxon>
        <taxon>Paralvinella</taxon>
    </lineage>
</organism>
<feature type="region of interest" description="Disordered" evidence="7">
    <location>
        <begin position="1"/>
        <end position="20"/>
    </location>
</feature>
<dbReference type="Proteomes" id="UP001208570">
    <property type="component" value="Unassembled WGS sequence"/>
</dbReference>
<dbReference type="PANTHER" id="PTHR20899">
    <property type="entry name" value="PIERCE HOMOLOG"/>
    <property type="match status" value="1"/>
</dbReference>
<protein>
    <submittedName>
        <fullName evidence="8">Uncharacterized protein</fullName>
    </submittedName>
</protein>
<name>A0AAD9NCJ4_9ANNE</name>
<evidence type="ECO:0000256" key="7">
    <source>
        <dbReference type="SAM" id="MobiDB-lite"/>
    </source>
</evidence>
<reference evidence="8" key="1">
    <citation type="journal article" date="2023" name="Mol. Biol. Evol.">
        <title>Third-Generation Sequencing Reveals the Adaptive Role of the Epigenome in Three Deep-Sea Polychaetes.</title>
        <authorList>
            <person name="Perez M."/>
            <person name="Aroh O."/>
            <person name="Sun Y."/>
            <person name="Lan Y."/>
            <person name="Juniper S.K."/>
            <person name="Young C.R."/>
            <person name="Angers B."/>
            <person name="Qian P.Y."/>
        </authorList>
    </citation>
    <scope>NUCLEOTIDE SEQUENCE</scope>
    <source>
        <strain evidence="8">P08H-3</strain>
    </source>
</reference>
<dbReference type="AlphaFoldDB" id="A0AAD9NCJ4"/>
<dbReference type="InterPro" id="IPR026507">
    <property type="entry name" value="PIRC1/2"/>
</dbReference>
<evidence type="ECO:0000256" key="1">
    <source>
        <dbReference type="ARBA" id="ARBA00004138"/>
    </source>
</evidence>
<evidence type="ECO:0000256" key="2">
    <source>
        <dbReference type="ARBA" id="ARBA00004245"/>
    </source>
</evidence>
<comment type="caution">
    <text evidence="8">The sequence shown here is derived from an EMBL/GenBank/DDBJ whole genome shotgun (WGS) entry which is preliminary data.</text>
</comment>
<evidence type="ECO:0000256" key="6">
    <source>
        <dbReference type="ARBA" id="ARBA00038014"/>
    </source>
</evidence>
<accession>A0AAD9NCJ4</accession>
<comment type="similarity">
    <text evidence="6">Belongs to the PIERCE1 family.</text>
</comment>
<sequence length="105" mass="12010">MESGQVEVGPGGVPKDAKTSEYYRVKDIPNRFDHPDWFQGYKSKEQHPMYRTTNREYGAREPSVHTMPTVFHAKSQQFSGDLGKCGMYRNHSLNCASDKSFVPDH</sequence>
<dbReference type="GO" id="GO:0035082">
    <property type="term" value="P:axoneme assembly"/>
    <property type="evidence" value="ECO:0007669"/>
    <property type="project" value="InterPro"/>
</dbReference>
<keyword evidence="5" id="KW-0966">Cell projection</keyword>
<dbReference type="GO" id="GO:0005879">
    <property type="term" value="C:axonemal microtubule"/>
    <property type="evidence" value="ECO:0007669"/>
    <property type="project" value="InterPro"/>
</dbReference>
<dbReference type="EMBL" id="JAODUP010000052">
    <property type="protein sequence ID" value="KAK2165307.1"/>
    <property type="molecule type" value="Genomic_DNA"/>
</dbReference>
<keyword evidence="4" id="KW-0206">Cytoskeleton</keyword>
<evidence type="ECO:0000256" key="5">
    <source>
        <dbReference type="ARBA" id="ARBA00023273"/>
    </source>
</evidence>